<comment type="similarity">
    <text evidence="1">Belongs to the ABC transporter superfamily.</text>
</comment>
<evidence type="ECO:0000256" key="3">
    <source>
        <dbReference type="ARBA" id="ARBA00022741"/>
    </source>
</evidence>
<evidence type="ECO:0000259" key="5">
    <source>
        <dbReference type="PROSITE" id="PS50893"/>
    </source>
</evidence>
<dbReference type="Gene3D" id="3.40.50.300">
    <property type="entry name" value="P-loop containing nucleotide triphosphate hydrolases"/>
    <property type="match status" value="1"/>
</dbReference>
<reference evidence="6 7" key="1">
    <citation type="submission" date="2019-08" db="EMBL/GenBank/DDBJ databases">
        <title>Actinomadura sp. nov. CYP1-5 isolated from mountain soil.</title>
        <authorList>
            <person name="Songsumanus A."/>
            <person name="Kuncharoen N."/>
            <person name="Kudo T."/>
            <person name="Yuki M."/>
            <person name="Igarashi Y."/>
            <person name="Tanasupawat S."/>
        </authorList>
    </citation>
    <scope>NUCLEOTIDE SEQUENCE [LARGE SCALE GENOMIC DNA]</scope>
    <source>
        <strain evidence="6 7">GKU157</strain>
    </source>
</reference>
<dbReference type="EMBL" id="VSFF01000004">
    <property type="protein sequence ID" value="TYC15771.1"/>
    <property type="molecule type" value="Genomic_DNA"/>
</dbReference>
<keyword evidence="4 6" id="KW-0067">ATP-binding</keyword>
<accession>A0A5D0UB40</accession>
<evidence type="ECO:0000313" key="6">
    <source>
        <dbReference type="EMBL" id="TYC15771.1"/>
    </source>
</evidence>
<dbReference type="PROSITE" id="PS50893">
    <property type="entry name" value="ABC_TRANSPORTER_2"/>
    <property type="match status" value="1"/>
</dbReference>
<dbReference type="PANTHER" id="PTHR43335">
    <property type="entry name" value="ABC TRANSPORTER, ATP-BINDING PROTEIN"/>
    <property type="match status" value="1"/>
</dbReference>
<dbReference type="PANTHER" id="PTHR43335:SF4">
    <property type="entry name" value="ABC TRANSPORTER, ATP-BINDING PROTEIN"/>
    <property type="match status" value="1"/>
</dbReference>
<dbReference type="OrthoDB" id="3217132at2"/>
<dbReference type="GO" id="GO:0005524">
    <property type="term" value="F:ATP binding"/>
    <property type="evidence" value="ECO:0007669"/>
    <property type="project" value="UniProtKB-KW"/>
</dbReference>
<keyword evidence="7" id="KW-1185">Reference proteome</keyword>
<keyword evidence="2" id="KW-0813">Transport</keyword>
<comment type="caution">
    <text evidence="6">The sequence shown here is derived from an EMBL/GenBank/DDBJ whole genome shotgun (WGS) entry which is preliminary data.</text>
</comment>
<name>A0A5D0UB40_9ACTN</name>
<dbReference type="Pfam" id="PF00005">
    <property type="entry name" value="ABC_tran"/>
    <property type="match status" value="1"/>
</dbReference>
<evidence type="ECO:0000256" key="2">
    <source>
        <dbReference type="ARBA" id="ARBA00022448"/>
    </source>
</evidence>
<evidence type="ECO:0000256" key="1">
    <source>
        <dbReference type="ARBA" id="ARBA00005417"/>
    </source>
</evidence>
<proteinExistence type="inferred from homology"/>
<dbReference type="InterPro" id="IPR003593">
    <property type="entry name" value="AAA+_ATPase"/>
</dbReference>
<dbReference type="PROSITE" id="PS00211">
    <property type="entry name" value="ABC_TRANSPORTER_1"/>
    <property type="match status" value="1"/>
</dbReference>
<gene>
    <name evidence="6" type="ORF">FXF65_10470</name>
</gene>
<dbReference type="GO" id="GO:0016887">
    <property type="term" value="F:ATP hydrolysis activity"/>
    <property type="evidence" value="ECO:0007669"/>
    <property type="project" value="InterPro"/>
</dbReference>
<protein>
    <submittedName>
        <fullName evidence="6">ATP-binding cassette domain-containing protein</fullName>
    </submittedName>
</protein>
<dbReference type="RefSeq" id="WP_148349567.1">
    <property type="nucleotide sequence ID" value="NZ_JBHSBF010000009.1"/>
</dbReference>
<dbReference type="SMART" id="SM00382">
    <property type="entry name" value="AAA"/>
    <property type="match status" value="1"/>
</dbReference>
<dbReference type="InterPro" id="IPR017871">
    <property type="entry name" value="ABC_transporter-like_CS"/>
</dbReference>
<organism evidence="6 7">
    <name type="scientific">Actinomadura syzygii</name>
    <dbReference type="NCBI Taxonomy" id="1427538"/>
    <lineage>
        <taxon>Bacteria</taxon>
        <taxon>Bacillati</taxon>
        <taxon>Actinomycetota</taxon>
        <taxon>Actinomycetes</taxon>
        <taxon>Streptosporangiales</taxon>
        <taxon>Thermomonosporaceae</taxon>
        <taxon>Actinomadura</taxon>
    </lineage>
</organism>
<feature type="domain" description="ABC transporter" evidence="5">
    <location>
        <begin position="2"/>
        <end position="227"/>
    </location>
</feature>
<keyword evidence="3" id="KW-0547">Nucleotide-binding</keyword>
<evidence type="ECO:0000313" key="7">
    <source>
        <dbReference type="Proteomes" id="UP000322634"/>
    </source>
</evidence>
<dbReference type="InterPro" id="IPR027417">
    <property type="entry name" value="P-loop_NTPase"/>
</dbReference>
<evidence type="ECO:0000256" key="4">
    <source>
        <dbReference type="ARBA" id="ARBA00022840"/>
    </source>
</evidence>
<dbReference type="AlphaFoldDB" id="A0A5D0UB40"/>
<dbReference type="InterPro" id="IPR003439">
    <property type="entry name" value="ABC_transporter-like_ATP-bd"/>
</dbReference>
<dbReference type="SUPFAM" id="SSF52540">
    <property type="entry name" value="P-loop containing nucleoside triphosphate hydrolases"/>
    <property type="match status" value="1"/>
</dbReference>
<dbReference type="Proteomes" id="UP000322634">
    <property type="component" value="Unassembled WGS sequence"/>
</dbReference>
<sequence length="324" mass="33985">MIEVRELTKRYGATTAVDRLSFAVRPGTVTGFLGPNGAGKSTTMRVLLGLDAATSGEALVNGGRYAALRRPMREVGALLDAGAVHGGRRAFDHLGWLARGNGIPARRVTEVLEQVGLAGVARKRVAGFSLGMRQRLGIAAALLGDPGVLMFDEPVNGLDPDGVRWIRELMRALAAEGRTVLISSHLMSEMELTADRLIVIGRGRLIADTSVRELAQRFGRGVLVRTPRPAELTEVLEAAGGSVEPAPGGPATDGRLADGRLAVGGLDVEAIGDMAAAKGIPLHEVTPHSASLEEAYMALTSGNAEFTADAKTQPTTEATARRTS</sequence>